<evidence type="ECO:0008006" key="6">
    <source>
        <dbReference type="Google" id="ProtNLM"/>
    </source>
</evidence>
<evidence type="ECO:0000313" key="5">
    <source>
        <dbReference type="Proteomes" id="UP001630127"/>
    </source>
</evidence>
<dbReference type="EMBL" id="JBJUIK010000001">
    <property type="protein sequence ID" value="KAL3538804.1"/>
    <property type="molecule type" value="Genomic_DNA"/>
</dbReference>
<sequence>MALLKYGFLEKLLEDMKNDDQTFEEDRKPVLLQIRSIIPVLGEGDLWPNKGFFLKVSDMSHAIYVSLPTEQNDMILSNKLKLGQFIYVQKLEKSDPVPLIRGLTPIRGRRTCEGSPEDINSPTTLVKFLQALDTADSIVEKGVISEKTIIEDDSADDSGKLCRGLSSDQEGIIRNSNVGLQQRPRGRFRSFSASKARPGEKIIGSHKSRPMSTDDDSDSDSALSSVSSISKRKSWTQSEILGLKEMFDSSVTKNEIKPVARSRSATVSPVRSVRYDSSDENSSSITHRRCVSSTKKLVRSTNKSKNPVPKVISEQPSNPVSSLVHDGKGTETAIVWGSLPSKLVKLGKEVVRQRDVALSAAADALQEACAAERLLNSLSMYSEFHVSEGDDLLPYVDRFFDLQDDLAHTKLIMQSLTNISPFKTSETDGNCTASVKEALNIALERKKNAATWIKSAVAFDLSAYSSDTLKSTATPVATNTNTVKRSSRSVRPKGACIIRKQRINDELPLMVASDKDNQAEWTRGSTLCAATDLATLLQDECRKLFLGYVENYLEEVESKTSSMHSDIQVSAMMYKVKRVNDWLDVFIGKEPNPLGDVCKGFSNLDDSEREVYGRVRNKIYDMLLNHVERTAMAFGKC</sequence>
<comment type="caution">
    <text evidence="4">The sequence shown here is derived from an EMBL/GenBank/DDBJ whole genome shotgun (WGS) entry which is preliminary data.</text>
</comment>
<dbReference type="InterPro" id="IPR049172">
    <property type="entry name" value="DUF6857_pln"/>
</dbReference>
<evidence type="ECO:0000259" key="2">
    <source>
        <dbReference type="Pfam" id="PF06075"/>
    </source>
</evidence>
<feature type="compositionally biased region" description="Polar residues" evidence="1">
    <location>
        <begin position="280"/>
        <end position="305"/>
    </location>
</feature>
<dbReference type="Pfam" id="PF21647">
    <property type="entry name" value="DUF6857"/>
    <property type="match status" value="1"/>
</dbReference>
<dbReference type="AlphaFoldDB" id="A0ABD3B6V4"/>
<keyword evidence="5" id="KW-1185">Reference proteome</keyword>
<dbReference type="InterPro" id="IPR048297">
    <property type="entry name" value="DUF936_dom_pln"/>
</dbReference>
<feature type="region of interest" description="Disordered" evidence="1">
    <location>
        <begin position="258"/>
        <end position="324"/>
    </location>
</feature>
<dbReference type="PANTHER" id="PTHR31928">
    <property type="entry name" value="EXPRESSED PROTEIN"/>
    <property type="match status" value="1"/>
</dbReference>
<accession>A0ABD3B6V4</accession>
<name>A0ABD3B6V4_9GENT</name>
<dbReference type="InterPro" id="IPR010341">
    <property type="entry name" value="DUF936_pln"/>
</dbReference>
<evidence type="ECO:0000259" key="3">
    <source>
        <dbReference type="Pfam" id="PF21647"/>
    </source>
</evidence>
<feature type="region of interest" description="Disordered" evidence="1">
    <location>
        <begin position="173"/>
        <end position="228"/>
    </location>
</feature>
<evidence type="ECO:0000256" key="1">
    <source>
        <dbReference type="SAM" id="MobiDB-lite"/>
    </source>
</evidence>
<dbReference type="Proteomes" id="UP001630127">
    <property type="component" value="Unassembled WGS sequence"/>
</dbReference>
<gene>
    <name evidence="4" type="ORF">ACH5RR_002170</name>
</gene>
<feature type="domain" description="DUF6857" evidence="3">
    <location>
        <begin position="324"/>
        <end position="633"/>
    </location>
</feature>
<protein>
    <recommendedName>
        <fullName evidence="6">DUF936 family protein</fullName>
    </recommendedName>
</protein>
<feature type="domain" description="DUF936" evidence="2">
    <location>
        <begin position="4"/>
        <end position="120"/>
    </location>
</feature>
<evidence type="ECO:0000313" key="4">
    <source>
        <dbReference type="EMBL" id="KAL3538804.1"/>
    </source>
</evidence>
<proteinExistence type="predicted"/>
<organism evidence="4 5">
    <name type="scientific">Cinchona calisaya</name>
    <dbReference type="NCBI Taxonomy" id="153742"/>
    <lineage>
        <taxon>Eukaryota</taxon>
        <taxon>Viridiplantae</taxon>
        <taxon>Streptophyta</taxon>
        <taxon>Embryophyta</taxon>
        <taxon>Tracheophyta</taxon>
        <taxon>Spermatophyta</taxon>
        <taxon>Magnoliopsida</taxon>
        <taxon>eudicotyledons</taxon>
        <taxon>Gunneridae</taxon>
        <taxon>Pentapetalae</taxon>
        <taxon>asterids</taxon>
        <taxon>lamiids</taxon>
        <taxon>Gentianales</taxon>
        <taxon>Rubiaceae</taxon>
        <taxon>Cinchonoideae</taxon>
        <taxon>Cinchoneae</taxon>
        <taxon>Cinchona</taxon>
    </lineage>
</organism>
<dbReference type="PANTHER" id="PTHR31928:SF12">
    <property type="entry name" value="DUF3741 DOMAIN-CONTAINING PROTEIN"/>
    <property type="match status" value="1"/>
</dbReference>
<reference evidence="4 5" key="1">
    <citation type="submission" date="2024-11" db="EMBL/GenBank/DDBJ databases">
        <title>A near-complete genome assembly of Cinchona calisaya.</title>
        <authorList>
            <person name="Lian D.C."/>
            <person name="Zhao X.W."/>
            <person name="Wei L."/>
        </authorList>
    </citation>
    <scope>NUCLEOTIDE SEQUENCE [LARGE SCALE GENOMIC DNA]</scope>
    <source>
        <tissue evidence="4">Nenye</tissue>
    </source>
</reference>
<dbReference type="Pfam" id="PF06075">
    <property type="entry name" value="DUF936"/>
    <property type="match status" value="1"/>
</dbReference>